<evidence type="ECO:0000256" key="3">
    <source>
        <dbReference type="ARBA" id="ARBA00023125"/>
    </source>
</evidence>
<accession>A0ABU3QZS1</accession>
<dbReference type="Pfam" id="PF03466">
    <property type="entry name" value="LysR_substrate"/>
    <property type="match status" value="1"/>
</dbReference>
<dbReference type="Gene3D" id="1.10.10.10">
    <property type="entry name" value="Winged helix-like DNA-binding domain superfamily/Winged helix DNA-binding domain"/>
    <property type="match status" value="1"/>
</dbReference>
<keyword evidence="3" id="KW-0238">DNA-binding</keyword>
<protein>
    <submittedName>
        <fullName evidence="6">LysR family transcriptional regulator</fullName>
    </submittedName>
</protein>
<organism evidence="6 7">
    <name type="scientific">Psychrosphaera aquimarina</name>
    <dbReference type="NCBI Taxonomy" id="2044854"/>
    <lineage>
        <taxon>Bacteria</taxon>
        <taxon>Pseudomonadati</taxon>
        <taxon>Pseudomonadota</taxon>
        <taxon>Gammaproteobacteria</taxon>
        <taxon>Alteromonadales</taxon>
        <taxon>Pseudoalteromonadaceae</taxon>
        <taxon>Psychrosphaera</taxon>
    </lineage>
</organism>
<proteinExistence type="inferred from homology"/>
<dbReference type="Proteomes" id="UP001257914">
    <property type="component" value="Unassembled WGS sequence"/>
</dbReference>
<evidence type="ECO:0000256" key="4">
    <source>
        <dbReference type="ARBA" id="ARBA00023163"/>
    </source>
</evidence>
<evidence type="ECO:0000259" key="5">
    <source>
        <dbReference type="PROSITE" id="PS50931"/>
    </source>
</evidence>
<dbReference type="InterPro" id="IPR005119">
    <property type="entry name" value="LysR_subst-bd"/>
</dbReference>
<feature type="domain" description="HTH lysR-type" evidence="5">
    <location>
        <begin position="14"/>
        <end position="71"/>
    </location>
</feature>
<dbReference type="EMBL" id="JAWCUA010000003">
    <property type="protein sequence ID" value="MDU0112538.1"/>
    <property type="molecule type" value="Genomic_DNA"/>
</dbReference>
<dbReference type="Pfam" id="PF00126">
    <property type="entry name" value="HTH_1"/>
    <property type="match status" value="1"/>
</dbReference>
<sequence length="307" mass="34612">MQRKSIIPKPLSEYDLRLLRIFVAVVEHNGFSAAANTLGITRSTISVHMSNLETRMQLKLCLRGRAGFSLTEDGQIVYRAVMELFESFDGFSLLVNTLGQELSGELVILCADQLDGTKQQKLAEVIQKVHDLSPHLNLVLDGDSISDIERALLKDKAHIGLFPSYQQIEGLQYKEVFSEKIYLCCSNLHPFFNKTDNELSEHDLATANAVHPGIDIDLEGKSQLSKLNLSAKSYQFDTRKAMILSGRYIGYLPQSSIQQDLNLGLMRIIKPSECFYPFTLSMVTKKTARDSRKVEMITDIFNQVFNL</sequence>
<dbReference type="SUPFAM" id="SSF53850">
    <property type="entry name" value="Periplasmic binding protein-like II"/>
    <property type="match status" value="1"/>
</dbReference>
<keyword evidence="7" id="KW-1185">Reference proteome</keyword>
<keyword evidence="2" id="KW-0805">Transcription regulation</keyword>
<comment type="similarity">
    <text evidence="1">Belongs to the LysR transcriptional regulatory family.</text>
</comment>
<dbReference type="Gene3D" id="3.40.190.10">
    <property type="entry name" value="Periplasmic binding protein-like II"/>
    <property type="match status" value="2"/>
</dbReference>
<dbReference type="PANTHER" id="PTHR30126:SF98">
    <property type="entry name" value="HTH-TYPE TRANSCRIPTIONAL ACTIVATOR BAUR"/>
    <property type="match status" value="1"/>
</dbReference>
<dbReference type="InterPro" id="IPR036388">
    <property type="entry name" value="WH-like_DNA-bd_sf"/>
</dbReference>
<comment type="caution">
    <text evidence="6">The sequence shown here is derived from an EMBL/GenBank/DDBJ whole genome shotgun (WGS) entry which is preliminary data.</text>
</comment>
<dbReference type="CDD" id="cd05466">
    <property type="entry name" value="PBP2_LTTR_substrate"/>
    <property type="match status" value="1"/>
</dbReference>
<gene>
    <name evidence="6" type="ORF">RT723_05875</name>
</gene>
<keyword evidence="4" id="KW-0804">Transcription</keyword>
<evidence type="ECO:0000313" key="6">
    <source>
        <dbReference type="EMBL" id="MDU0112538.1"/>
    </source>
</evidence>
<reference evidence="6 7" key="1">
    <citation type="submission" date="2023-10" db="EMBL/GenBank/DDBJ databases">
        <title>Psychrosphaera aquimaarina strain SW33 isolated from seawater.</title>
        <authorList>
            <person name="Bayburt H."/>
            <person name="Kim J.M."/>
            <person name="Choi B.J."/>
            <person name="Jeon C.O."/>
        </authorList>
    </citation>
    <scope>NUCLEOTIDE SEQUENCE [LARGE SCALE GENOMIC DNA]</scope>
    <source>
        <strain evidence="6 7">KCTC 52743</strain>
    </source>
</reference>
<dbReference type="InterPro" id="IPR000847">
    <property type="entry name" value="LysR_HTH_N"/>
</dbReference>
<evidence type="ECO:0000256" key="2">
    <source>
        <dbReference type="ARBA" id="ARBA00023015"/>
    </source>
</evidence>
<evidence type="ECO:0000256" key="1">
    <source>
        <dbReference type="ARBA" id="ARBA00009437"/>
    </source>
</evidence>
<dbReference type="InterPro" id="IPR036390">
    <property type="entry name" value="WH_DNA-bd_sf"/>
</dbReference>
<dbReference type="SUPFAM" id="SSF46785">
    <property type="entry name" value="Winged helix' DNA-binding domain"/>
    <property type="match status" value="1"/>
</dbReference>
<name>A0ABU3QZS1_9GAMM</name>
<dbReference type="PROSITE" id="PS50931">
    <property type="entry name" value="HTH_LYSR"/>
    <property type="match status" value="1"/>
</dbReference>
<evidence type="ECO:0000313" key="7">
    <source>
        <dbReference type="Proteomes" id="UP001257914"/>
    </source>
</evidence>
<dbReference type="PANTHER" id="PTHR30126">
    <property type="entry name" value="HTH-TYPE TRANSCRIPTIONAL REGULATOR"/>
    <property type="match status" value="1"/>
</dbReference>
<dbReference type="RefSeq" id="WP_315946250.1">
    <property type="nucleotide sequence ID" value="NZ_JAWCUA010000003.1"/>
</dbReference>